<keyword evidence="2" id="KW-1133">Transmembrane helix</keyword>
<proteinExistence type="predicted"/>
<reference evidence="5" key="2">
    <citation type="journal article" date="2018" name="Nat. Commun.">
        <title>Extreme sensitivity to ultraviolet light in the fungal pathogen causing white-nose syndrome of bats.</title>
        <authorList>
            <person name="Palmer J.M."/>
            <person name="Drees K.P."/>
            <person name="Foster J.T."/>
            <person name="Lindner D.L."/>
        </authorList>
    </citation>
    <scope>NUCLEOTIDE SEQUENCE [LARGE SCALE GENOMIC DNA]</scope>
    <source>
        <strain evidence="5">UAMH 10579</strain>
    </source>
</reference>
<organism evidence="4 5">
    <name type="scientific">Pseudogymnoascus verrucosus</name>
    <dbReference type="NCBI Taxonomy" id="342668"/>
    <lineage>
        <taxon>Eukaryota</taxon>
        <taxon>Fungi</taxon>
        <taxon>Dikarya</taxon>
        <taxon>Ascomycota</taxon>
        <taxon>Pezizomycotina</taxon>
        <taxon>Leotiomycetes</taxon>
        <taxon>Thelebolales</taxon>
        <taxon>Thelebolaceae</taxon>
        <taxon>Pseudogymnoascus</taxon>
    </lineage>
</organism>
<keyword evidence="2" id="KW-0812">Transmembrane</keyword>
<dbReference type="OrthoDB" id="5215637at2759"/>
<feature type="compositionally biased region" description="Low complexity" evidence="1">
    <location>
        <begin position="168"/>
        <end position="207"/>
    </location>
</feature>
<name>A0A1B8GT06_9PEZI</name>
<feature type="chain" id="PRO_5008608961" description="Mid2 domain-containing protein" evidence="3">
    <location>
        <begin position="33"/>
        <end position="326"/>
    </location>
</feature>
<feature type="transmembrane region" description="Helical" evidence="2">
    <location>
        <begin position="250"/>
        <end position="275"/>
    </location>
</feature>
<evidence type="ECO:0000313" key="4">
    <source>
        <dbReference type="EMBL" id="OBT98955.1"/>
    </source>
</evidence>
<dbReference type="STRING" id="342668.A0A1B8GT06"/>
<dbReference type="RefSeq" id="XP_018132688.1">
    <property type="nucleotide sequence ID" value="XM_018271824.2"/>
</dbReference>
<keyword evidence="5" id="KW-1185">Reference proteome</keyword>
<sequence length="326" mass="34229">MSSASSPLSAPVSLRAVVLLLCLLSQVPFAQSTICYDVTGLQSEVFFPCEPDAEVSSCCYAGDICFSNGLCSPSAATKAKHPKDFYVTPFFWNACSDPTFQDPKCFSGCFNVPGNGVKSCPEAGPNAYCCFGYSGCDCTDPNQVVTARAGSIVTTIDPSATYTKSTASSIHTSSSTSNTHTLSSKSSTHAPSSTSTSEDSTATTTEPKSVTPTNTSQDQETSTPTNASQDQGSSTPTNALQDQGSKSSALPIGVGVGVGGAVLIAVAAAIAIILLRRRRQKAPYLGLQLKYEYETKPDEAHYEMMTTYNAAELSNANPVHELPARR</sequence>
<reference evidence="4 5" key="1">
    <citation type="submission" date="2016-03" db="EMBL/GenBank/DDBJ databases">
        <title>Comparative genomics of Pseudogymnoascus destructans, the fungus causing white-nose syndrome of bats.</title>
        <authorList>
            <person name="Palmer J.M."/>
            <person name="Drees K.P."/>
            <person name="Foster J.T."/>
            <person name="Lindner D.L."/>
        </authorList>
    </citation>
    <scope>NUCLEOTIDE SEQUENCE [LARGE SCALE GENOMIC DNA]</scope>
    <source>
        <strain evidence="4 5">UAMH 10579</strain>
    </source>
</reference>
<evidence type="ECO:0000313" key="5">
    <source>
        <dbReference type="Proteomes" id="UP000091956"/>
    </source>
</evidence>
<evidence type="ECO:0000256" key="3">
    <source>
        <dbReference type="SAM" id="SignalP"/>
    </source>
</evidence>
<gene>
    <name evidence="4" type="ORF">VE01_02314</name>
</gene>
<evidence type="ECO:0008006" key="6">
    <source>
        <dbReference type="Google" id="ProtNLM"/>
    </source>
</evidence>
<evidence type="ECO:0000256" key="1">
    <source>
        <dbReference type="SAM" id="MobiDB-lite"/>
    </source>
</evidence>
<dbReference type="EMBL" id="KV460214">
    <property type="protein sequence ID" value="OBT98955.1"/>
    <property type="molecule type" value="Genomic_DNA"/>
</dbReference>
<feature type="compositionally biased region" description="Polar residues" evidence="1">
    <location>
        <begin position="208"/>
        <end position="247"/>
    </location>
</feature>
<feature type="region of interest" description="Disordered" evidence="1">
    <location>
        <begin position="168"/>
        <end position="247"/>
    </location>
</feature>
<feature type="signal peptide" evidence="3">
    <location>
        <begin position="1"/>
        <end position="32"/>
    </location>
</feature>
<protein>
    <recommendedName>
        <fullName evidence="6">Mid2 domain-containing protein</fullName>
    </recommendedName>
</protein>
<accession>A0A1B8GT06</accession>
<dbReference type="AlphaFoldDB" id="A0A1B8GT06"/>
<evidence type="ECO:0000256" key="2">
    <source>
        <dbReference type="SAM" id="Phobius"/>
    </source>
</evidence>
<keyword evidence="2" id="KW-0472">Membrane</keyword>
<dbReference type="GeneID" id="28835700"/>
<keyword evidence="3" id="KW-0732">Signal</keyword>
<dbReference type="Proteomes" id="UP000091956">
    <property type="component" value="Unassembled WGS sequence"/>
</dbReference>